<dbReference type="InterPro" id="IPR037034">
    <property type="entry name" value="RNA_pol_Rpb2_2_sf"/>
</dbReference>
<dbReference type="Pfam" id="PF04565">
    <property type="entry name" value="RNA_pol_Rpb2_3"/>
    <property type="match status" value="1"/>
</dbReference>
<evidence type="ECO:0000259" key="11">
    <source>
        <dbReference type="Pfam" id="PF04560"/>
    </source>
</evidence>
<comment type="similarity">
    <text evidence="1 7 8">Belongs to the RNA polymerase beta chain family.</text>
</comment>
<evidence type="ECO:0000259" key="13">
    <source>
        <dbReference type="Pfam" id="PF04563"/>
    </source>
</evidence>
<dbReference type="Pfam" id="PF00562">
    <property type="entry name" value="RNA_pol_Rpb2_6"/>
    <property type="match status" value="1"/>
</dbReference>
<dbReference type="Gene3D" id="3.90.1100.10">
    <property type="match status" value="1"/>
</dbReference>
<protein>
    <recommendedName>
        <fullName evidence="7 9">DNA-directed RNA polymerase subunit beta</fullName>
        <shortName evidence="7">RNAP subunit beta</shortName>
        <ecNumber evidence="7 9">2.7.7.6</ecNumber>
    </recommendedName>
    <alternativeName>
        <fullName evidence="7">RNA polymerase subunit beta</fullName>
    </alternativeName>
    <alternativeName>
        <fullName evidence="7">Transcriptase subunit beta</fullName>
    </alternativeName>
</protein>
<dbReference type="Pfam" id="PF04560">
    <property type="entry name" value="RNA_pol_Rpb2_7"/>
    <property type="match status" value="1"/>
</dbReference>
<feature type="domain" description="DNA-directed RNA polymerase subunit 2 hybrid-binding" evidence="10">
    <location>
        <begin position="675"/>
        <end position="1075"/>
    </location>
</feature>
<sequence length="1228" mass="140617">MKNVFVNNISDLSEAQRGSFYRFLINGISEELVNLPNPFFAKIRVLRKKKIACLLYLFQNEIKLHGPLVNISDCLERDLTYSIQFFIKGEYSYFLDQNKKPMNHESFIELKSSKNSLGKISKKVRNSNQIKTKKIRVKQDIFFGEIPLMTEEGTFIISGCERIIISQIIRSPGIYFRKEFGLSKKTHYTATIISNKGLWTKFILDQKNFSEKEIKKIKRDFNSQNYDENITLNYLLNKDHNGLDKDRIYMKLNEFKSKTEISKKNEQDSESNKLFIYDLLRYFGLSFQEISDSLKYPLHLTNNQYTSKKEQAEKEKDYENAVIIKRLFYNKRSACFSIGEIGRYKINQKLGLNLPKDITYLTAHDFIGIIDGLIELKYYDRISDDIDHIKNKQIRSIGELLQNQIRVGFSRLKKFLTQGSSFPTSERSLFDFDLAVSYEEGEWIIDPRPVTSAIKEFFKTSQLSQYMDQINPLAELTHKRRISVFGPNGLKRDHISTVIRDIHPSQYGRLCPIETSEGQNAGLIMSLSLYGRVNSLGSLETPYFFMENGKIFSKTRPIFLNPEQEANIKIAFGDLALTKTKKVQKEYLSIKDNYVFSVQKVEEINFITTSPLQVVSLATALIPFLEHNDANRALMGSNMQRQAVPLLYPQKPIVGTGLESSSILDSGMVIKTYCEGIVFFASSSSIIITDCFKQKITYYLRKYYQSNQETSFNQRPLVWSGEKVFSGQIIADGPSTHDGELSLGRNLTIAYMPWEGYNYEDAIVINERILLDDCLTSVHIEQYETNLSYGIEGSEKLTNNIPYLNKYLQRHLNIDGIVKIGSYVKEHDVLVGKVMPCEEDTSPEAKLIRALYGIKADKKFQDTSLKVPHGTEGRVMDVRVVSTAFLKKEEETLSTSCEMIRISIAQIRKLQLGDKLSGRHGNKGIVSRILARQDMPYLPDGTPIDIIFNPLGVPSRMNVGQIFECLLGLAGEKLGKRFKVTPFDEIYGKEASRILVNQKLKEAAIKTNCSWVFNDVSPGKILLKDGRTGEFFDNPITVGKSYILKLIHLVEDKIHARAIGPYSMITEQPLAGKSQKGGQRFGEMEVWALEAYGASNTLQELLTIKSDDIDGRNDMYESLLINNETQKPSPSIPESFLALIRELNALGLDFCLKKFEGGFYTTVNTEDIEKDIFIDLENRLKLRTILTRKKIEQFSKTMEMMKKSETLNLEKEKEKISLLQKLKEIKEN</sequence>
<keyword evidence="5 7" id="KW-0804">Transcription</keyword>
<comment type="catalytic activity">
    <reaction evidence="6 7 9">
        <text>RNA(n) + a ribonucleoside 5'-triphosphate = RNA(n+1) + diphosphate</text>
        <dbReference type="Rhea" id="RHEA:21248"/>
        <dbReference type="Rhea" id="RHEA-COMP:14527"/>
        <dbReference type="Rhea" id="RHEA-COMP:17342"/>
        <dbReference type="ChEBI" id="CHEBI:33019"/>
        <dbReference type="ChEBI" id="CHEBI:61557"/>
        <dbReference type="ChEBI" id="CHEBI:140395"/>
        <dbReference type="EC" id="2.7.7.6"/>
    </reaction>
</comment>
<feature type="domain" description="RNA polymerase Rpb2" evidence="12">
    <location>
        <begin position="272"/>
        <end position="395"/>
    </location>
</feature>
<dbReference type="InterPro" id="IPR007120">
    <property type="entry name" value="DNA-dir_RNAP_su2_dom"/>
</dbReference>
<dbReference type="EC" id="2.7.7.6" evidence="7 9"/>
<dbReference type="HAMAP" id="MF_01321">
    <property type="entry name" value="RNApol_bact_RpoB"/>
    <property type="match status" value="1"/>
</dbReference>
<dbReference type="CDD" id="cd00653">
    <property type="entry name" value="RNA_pol_B_RPB2"/>
    <property type="match status" value="1"/>
</dbReference>
<dbReference type="EMBL" id="MH795128">
    <property type="protein sequence ID" value="AYO28071.1"/>
    <property type="molecule type" value="Genomic_DNA"/>
</dbReference>
<gene>
    <name evidence="7 15" type="primary">rpoB</name>
</gene>
<feature type="domain" description="RNA polymerase beta subunit protrusion" evidence="13">
    <location>
        <begin position="72"/>
        <end position="414"/>
    </location>
</feature>
<dbReference type="InterPro" id="IPR042107">
    <property type="entry name" value="DNA-dir_RNA_pol_bsu_ext_1_sf"/>
</dbReference>
<dbReference type="GO" id="GO:0006351">
    <property type="term" value="P:DNA-templated transcription"/>
    <property type="evidence" value="ECO:0007669"/>
    <property type="project" value="UniProtKB-UniRule"/>
</dbReference>
<dbReference type="InterPro" id="IPR010243">
    <property type="entry name" value="RNA_pol_bsu_bac"/>
</dbReference>
<keyword evidence="2 7" id="KW-0240">DNA-directed RNA polymerase</keyword>
<evidence type="ECO:0000256" key="7">
    <source>
        <dbReference type="HAMAP-Rule" id="MF_01321"/>
    </source>
</evidence>
<comment type="function">
    <text evidence="7 9">DNA-dependent RNA polymerase catalyzes the transcription of DNA into RNA using the four ribonucleoside triphosphates as substrates.</text>
</comment>
<dbReference type="InterPro" id="IPR014724">
    <property type="entry name" value="RNA_pol_RPB2_OB-fold"/>
</dbReference>
<organism evidence="15">
    <name type="scientific">Synura petersenii</name>
    <dbReference type="NCBI Taxonomy" id="52555"/>
    <lineage>
        <taxon>Eukaryota</taxon>
        <taxon>Sar</taxon>
        <taxon>Stramenopiles</taxon>
        <taxon>Ochrophyta</taxon>
        <taxon>Synurophyceae</taxon>
        <taxon>Synurales</taxon>
        <taxon>Mallomonadaceae</taxon>
        <taxon>Synura</taxon>
    </lineage>
</organism>
<dbReference type="SUPFAM" id="SSF64484">
    <property type="entry name" value="beta and beta-prime subunits of DNA dependent RNA-polymerase"/>
    <property type="match status" value="1"/>
</dbReference>
<dbReference type="Gene3D" id="2.40.270.10">
    <property type="entry name" value="DNA-directed RNA polymerase, subunit 2, domain 6"/>
    <property type="match status" value="1"/>
</dbReference>
<dbReference type="GO" id="GO:0000428">
    <property type="term" value="C:DNA-directed RNA polymerase complex"/>
    <property type="evidence" value="ECO:0007669"/>
    <property type="project" value="UniProtKB-KW"/>
</dbReference>
<dbReference type="GO" id="GO:0003677">
    <property type="term" value="F:DNA binding"/>
    <property type="evidence" value="ECO:0007669"/>
    <property type="project" value="UniProtKB-UniRule"/>
</dbReference>
<keyword evidence="15" id="KW-0934">Plastid</keyword>
<dbReference type="InterPro" id="IPR007121">
    <property type="entry name" value="RNA_pol_bsu_CS"/>
</dbReference>
<evidence type="ECO:0000256" key="5">
    <source>
        <dbReference type="ARBA" id="ARBA00023163"/>
    </source>
</evidence>
<dbReference type="InterPro" id="IPR037033">
    <property type="entry name" value="DNA-dir_RNAP_su2_hyb_sf"/>
</dbReference>
<evidence type="ECO:0000256" key="4">
    <source>
        <dbReference type="ARBA" id="ARBA00022695"/>
    </source>
</evidence>
<dbReference type="InterPro" id="IPR015712">
    <property type="entry name" value="DNA-dir_RNA_pol_su2"/>
</dbReference>
<evidence type="ECO:0000259" key="14">
    <source>
        <dbReference type="Pfam" id="PF04565"/>
    </source>
</evidence>
<evidence type="ECO:0000256" key="1">
    <source>
        <dbReference type="ARBA" id="ARBA00006835"/>
    </source>
</evidence>
<comment type="subunit">
    <text evidence="9">In plastids the minimal PEP RNA polymerase catalytic core is composed of four subunits: alpha, beta, beta', and beta''. When a (nuclear-encoded) sigma factor is associated with the core the holoenzyme is formed, which can initiate transcription.</text>
</comment>
<dbReference type="InterPro" id="IPR007644">
    <property type="entry name" value="RNA_pol_bsu_protrusion"/>
</dbReference>
<evidence type="ECO:0000256" key="6">
    <source>
        <dbReference type="ARBA" id="ARBA00048552"/>
    </source>
</evidence>
<dbReference type="InterPro" id="IPR007642">
    <property type="entry name" value="RNA_pol_Rpb2_2"/>
</dbReference>
<evidence type="ECO:0000256" key="8">
    <source>
        <dbReference type="RuleBase" id="RU000434"/>
    </source>
</evidence>
<name>A0A3G2QYQ1_9STRA</name>
<dbReference type="InterPro" id="IPR007641">
    <property type="entry name" value="RNA_pol_Rpb2_7"/>
</dbReference>
<keyword evidence="3 7" id="KW-0808">Transferase</keyword>
<dbReference type="InterPro" id="IPR007645">
    <property type="entry name" value="RNA_pol_Rpb2_3"/>
</dbReference>
<accession>A0A3G2QYQ1</accession>
<proteinExistence type="inferred from homology"/>
<dbReference type="PANTHER" id="PTHR20856">
    <property type="entry name" value="DNA-DIRECTED RNA POLYMERASE I SUBUNIT 2"/>
    <property type="match status" value="1"/>
</dbReference>
<evidence type="ECO:0000313" key="15">
    <source>
        <dbReference type="EMBL" id="AYO28071.1"/>
    </source>
</evidence>
<comment type="subunit">
    <text evidence="7">The RNAP catalytic core consists of 2 alpha, 1 beta, 1 beta' and 1 omega subunit. When a sigma factor is associated with the core the holoenzyme is formed, which can initiate transcription.</text>
</comment>
<dbReference type="Gene3D" id="2.40.50.150">
    <property type="match status" value="1"/>
</dbReference>
<evidence type="ECO:0000259" key="12">
    <source>
        <dbReference type="Pfam" id="PF04561"/>
    </source>
</evidence>
<evidence type="ECO:0000256" key="2">
    <source>
        <dbReference type="ARBA" id="ARBA00022478"/>
    </source>
</evidence>
<evidence type="ECO:0000256" key="9">
    <source>
        <dbReference type="RuleBase" id="RU363031"/>
    </source>
</evidence>
<dbReference type="Gene3D" id="3.90.1800.10">
    <property type="entry name" value="RNA polymerase alpha subunit dimerisation domain"/>
    <property type="match status" value="1"/>
</dbReference>
<keyword evidence="4 7" id="KW-0548">Nucleotidyltransferase</keyword>
<dbReference type="Pfam" id="PF04563">
    <property type="entry name" value="RNA_pol_Rpb2_1"/>
    <property type="match status" value="1"/>
</dbReference>
<evidence type="ECO:0000256" key="3">
    <source>
        <dbReference type="ARBA" id="ARBA00022679"/>
    </source>
</evidence>
<evidence type="ECO:0000259" key="10">
    <source>
        <dbReference type="Pfam" id="PF00562"/>
    </source>
</evidence>
<feature type="domain" description="RNA polymerase Rpb2" evidence="14">
    <location>
        <begin position="465"/>
        <end position="533"/>
    </location>
</feature>
<feature type="domain" description="RNA polymerase Rpb2" evidence="11">
    <location>
        <begin position="1077"/>
        <end position="1150"/>
    </location>
</feature>
<dbReference type="NCBIfam" id="NF001616">
    <property type="entry name" value="PRK00405.1"/>
    <property type="match status" value="1"/>
</dbReference>
<geneLocation type="plastid" evidence="15"/>
<dbReference type="PROSITE" id="PS01166">
    <property type="entry name" value="RNA_POL_BETA"/>
    <property type="match status" value="1"/>
</dbReference>
<dbReference type="GO" id="GO:0003899">
    <property type="term" value="F:DNA-directed RNA polymerase activity"/>
    <property type="evidence" value="ECO:0007669"/>
    <property type="project" value="UniProtKB-UniRule"/>
</dbReference>
<dbReference type="Gene3D" id="2.30.150.10">
    <property type="entry name" value="DNA-directed RNA polymerase, beta subunit, external 1 domain"/>
    <property type="match status" value="1"/>
</dbReference>
<reference evidence="15" key="1">
    <citation type="submission" date="2018-08" db="EMBL/GenBank/DDBJ databases">
        <title>Comparative Plastid Genomics of Synurophyceae: Evolutionary Evidence of Lateral Gene Transfer and Inverted Repeat Dynamics.</title>
        <authorList>
            <person name="Kim J.I."/>
            <person name="Shin H."/>
            <person name="Skaloud P."/>
            <person name="Jung J."/>
            <person name="Yoon H.S."/>
            <person name="Archibald J.M."/>
            <person name="Shin W."/>
        </authorList>
    </citation>
    <scope>NUCLEOTIDE SEQUENCE</scope>
    <source>
        <strain evidence="15">S114.C7</strain>
    </source>
</reference>
<dbReference type="Gene3D" id="2.40.50.100">
    <property type="match status" value="1"/>
</dbReference>
<dbReference type="AlphaFoldDB" id="A0A3G2QYQ1"/>
<dbReference type="Pfam" id="PF04561">
    <property type="entry name" value="RNA_pol_Rpb2_2"/>
    <property type="match status" value="1"/>
</dbReference>
<dbReference type="GO" id="GO:0032549">
    <property type="term" value="F:ribonucleoside binding"/>
    <property type="evidence" value="ECO:0007669"/>
    <property type="project" value="InterPro"/>
</dbReference>
<dbReference type="Gene3D" id="3.90.1110.10">
    <property type="entry name" value="RNA polymerase Rpb2, domain 2"/>
    <property type="match status" value="1"/>
</dbReference>